<dbReference type="AlphaFoldDB" id="A0A7Y9UVZ0"/>
<dbReference type="RefSeq" id="WP_179502719.1">
    <property type="nucleotide sequence ID" value="NZ_JACCAA010000001.1"/>
</dbReference>
<accession>A0A7Y9UVZ0</accession>
<dbReference type="EMBL" id="JACCAA010000001">
    <property type="protein sequence ID" value="NYG59700.1"/>
    <property type="molecule type" value="Genomic_DNA"/>
</dbReference>
<keyword evidence="3" id="KW-1185">Reference proteome</keyword>
<sequence length="212" mass="23642">MDDTFAGFEHFGADFMRLILHKERVFSSIDRVLGDTFSLGPIGAGPGRKLARITAQGTFDKTYGDALPDGRPGYRLILPVSVTFDLDLQVDHARFLADVSLPLELTMALEDPLTIIWAIRPPVEEEVTLTLQADSRRSALLQKVAGIDAELRRFIVRFVGRELEKPHVRKAMRIELIPLIDNAWPEIASQFLPNSDADRQSPPPDLSADTQP</sequence>
<comment type="caution">
    <text evidence="2">The sequence shown here is derived from an EMBL/GenBank/DDBJ whole genome shotgun (WGS) entry which is preliminary data.</text>
</comment>
<feature type="region of interest" description="Disordered" evidence="1">
    <location>
        <begin position="193"/>
        <end position="212"/>
    </location>
</feature>
<protein>
    <submittedName>
        <fullName evidence="2">Uncharacterized protein</fullName>
    </submittedName>
</protein>
<organism evidence="2 3">
    <name type="scientific">Nocardioides daedukensis</name>
    <dbReference type="NCBI Taxonomy" id="634462"/>
    <lineage>
        <taxon>Bacteria</taxon>
        <taxon>Bacillati</taxon>
        <taxon>Actinomycetota</taxon>
        <taxon>Actinomycetes</taxon>
        <taxon>Propionibacteriales</taxon>
        <taxon>Nocardioidaceae</taxon>
        <taxon>Nocardioides</taxon>
    </lineage>
</organism>
<reference evidence="2 3" key="1">
    <citation type="submission" date="2020-07" db="EMBL/GenBank/DDBJ databases">
        <title>Sequencing the genomes of 1000 actinobacteria strains.</title>
        <authorList>
            <person name="Klenk H.-P."/>
        </authorList>
    </citation>
    <scope>NUCLEOTIDE SEQUENCE [LARGE SCALE GENOMIC DNA]</scope>
    <source>
        <strain evidence="2 3">DSM 23819</strain>
    </source>
</reference>
<evidence type="ECO:0000313" key="2">
    <source>
        <dbReference type="EMBL" id="NYG59700.1"/>
    </source>
</evidence>
<evidence type="ECO:0000256" key="1">
    <source>
        <dbReference type="SAM" id="MobiDB-lite"/>
    </source>
</evidence>
<evidence type="ECO:0000313" key="3">
    <source>
        <dbReference type="Proteomes" id="UP000540656"/>
    </source>
</evidence>
<gene>
    <name evidence="2" type="ORF">BJ980_002623</name>
</gene>
<dbReference type="Proteomes" id="UP000540656">
    <property type="component" value="Unassembled WGS sequence"/>
</dbReference>
<name>A0A7Y9UVZ0_9ACTN</name>
<proteinExistence type="predicted"/>